<dbReference type="RefSeq" id="WP_283237926.1">
    <property type="nucleotide sequence ID" value="NZ_JASGBP010000001.1"/>
</dbReference>
<dbReference type="InterPro" id="IPR036909">
    <property type="entry name" value="Cyt_c-like_dom_sf"/>
</dbReference>
<sequence>MFSPRKYLPVLLLLLLLFTAYNYTLYTNQSDYGRIRLSEKALQGEKHWRENNCNACHQLYGLGGYLGPDLTNVYSFRKKDGNYLKAMFNSGVKAMPRFDFNETEKEELLQFFIEVDQTGTYPNTKATINPDGWVKIQYKKEIYEH</sequence>
<comment type="caution">
    <text evidence="6">The sequence shown here is derived from an EMBL/GenBank/DDBJ whole genome shotgun (WGS) entry which is preliminary data.</text>
</comment>
<protein>
    <submittedName>
        <fullName evidence="6">Cytochrome c</fullName>
    </submittedName>
</protein>
<evidence type="ECO:0000256" key="4">
    <source>
        <dbReference type="PROSITE-ProRule" id="PRU00433"/>
    </source>
</evidence>
<reference evidence="6 7" key="1">
    <citation type="submission" date="2023-05" db="EMBL/GenBank/DDBJ databases">
        <title>Flavobacterium sedimenti sp. nov., isolated from the sediment.</title>
        <authorList>
            <person name="Wu N."/>
        </authorList>
    </citation>
    <scope>NUCLEOTIDE SEQUENCE [LARGE SCALE GENOMIC DNA]</scope>
    <source>
        <strain evidence="6 7">YZ-48</strain>
    </source>
</reference>
<gene>
    <name evidence="6" type="ORF">QHT84_02310</name>
</gene>
<organism evidence="6 7">
    <name type="scientific">Flavobacterium sedimenticola</name>
    <dbReference type="NCBI Taxonomy" id="3043286"/>
    <lineage>
        <taxon>Bacteria</taxon>
        <taxon>Pseudomonadati</taxon>
        <taxon>Bacteroidota</taxon>
        <taxon>Flavobacteriia</taxon>
        <taxon>Flavobacteriales</taxon>
        <taxon>Flavobacteriaceae</taxon>
        <taxon>Flavobacterium</taxon>
    </lineage>
</organism>
<dbReference type="Gene3D" id="1.10.760.10">
    <property type="entry name" value="Cytochrome c-like domain"/>
    <property type="match status" value="1"/>
</dbReference>
<dbReference type="EMBL" id="JASGBP010000001">
    <property type="protein sequence ID" value="MDI9256243.1"/>
    <property type="molecule type" value="Genomic_DNA"/>
</dbReference>
<evidence type="ECO:0000256" key="1">
    <source>
        <dbReference type="ARBA" id="ARBA00022617"/>
    </source>
</evidence>
<name>A0ABT6XMC8_9FLAO</name>
<keyword evidence="1 4" id="KW-0349">Heme</keyword>
<keyword evidence="7" id="KW-1185">Reference proteome</keyword>
<feature type="domain" description="Cytochrome c" evidence="5">
    <location>
        <begin position="39"/>
        <end position="116"/>
    </location>
</feature>
<dbReference type="Pfam" id="PF13442">
    <property type="entry name" value="Cytochrome_CBB3"/>
    <property type="match status" value="1"/>
</dbReference>
<dbReference type="Proteomes" id="UP001230035">
    <property type="component" value="Unassembled WGS sequence"/>
</dbReference>
<accession>A0ABT6XMC8</accession>
<dbReference type="InterPro" id="IPR009056">
    <property type="entry name" value="Cyt_c-like_dom"/>
</dbReference>
<evidence type="ECO:0000313" key="6">
    <source>
        <dbReference type="EMBL" id="MDI9256243.1"/>
    </source>
</evidence>
<proteinExistence type="predicted"/>
<evidence type="ECO:0000259" key="5">
    <source>
        <dbReference type="PROSITE" id="PS51007"/>
    </source>
</evidence>
<dbReference type="PROSITE" id="PS51007">
    <property type="entry name" value="CYTC"/>
    <property type="match status" value="1"/>
</dbReference>
<evidence type="ECO:0000313" key="7">
    <source>
        <dbReference type="Proteomes" id="UP001230035"/>
    </source>
</evidence>
<evidence type="ECO:0000256" key="2">
    <source>
        <dbReference type="ARBA" id="ARBA00022723"/>
    </source>
</evidence>
<keyword evidence="3 4" id="KW-0408">Iron</keyword>
<dbReference type="SUPFAM" id="SSF46626">
    <property type="entry name" value="Cytochrome c"/>
    <property type="match status" value="1"/>
</dbReference>
<evidence type="ECO:0000256" key="3">
    <source>
        <dbReference type="ARBA" id="ARBA00023004"/>
    </source>
</evidence>
<keyword evidence="2 4" id="KW-0479">Metal-binding</keyword>